<evidence type="ECO:0000256" key="1">
    <source>
        <dbReference type="SAM" id="MobiDB-lite"/>
    </source>
</evidence>
<proteinExistence type="predicted"/>
<dbReference type="EMBL" id="JAFFZS010000005">
    <property type="protein sequence ID" value="MBN0044273.1"/>
    <property type="molecule type" value="Genomic_DNA"/>
</dbReference>
<reference evidence="2 3" key="1">
    <citation type="submission" date="2021-02" db="EMBL/GenBank/DDBJ databases">
        <title>Whole genome sequencing of Streptomyces actuosus VRA1.</title>
        <authorList>
            <person name="Sen G."/>
            <person name="Sen A."/>
        </authorList>
    </citation>
    <scope>NUCLEOTIDE SEQUENCE [LARGE SCALE GENOMIC DNA]</scope>
    <source>
        <strain evidence="2 3">VRA1</strain>
    </source>
</reference>
<protein>
    <recommendedName>
        <fullName evidence="4">TrwC relaxase domain-containing protein</fullName>
    </recommendedName>
</protein>
<evidence type="ECO:0000313" key="3">
    <source>
        <dbReference type="Proteomes" id="UP000788262"/>
    </source>
</evidence>
<evidence type="ECO:0000313" key="2">
    <source>
        <dbReference type="EMBL" id="MBN0044273.1"/>
    </source>
</evidence>
<dbReference type="RefSeq" id="WP_205382496.1">
    <property type="nucleotide sequence ID" value="NZ_JAFFZS010000005.1"/>
</dbReference>
<gene>
    <name evidence="2" type="ORF">JS756_09145</name>
</gene>
<name>A0ABS2VMD8_STRAS</name>
<evidence type="ECO:0008006" key="4">
    <source>
        <dbReference type="Google" id="ProtNLM"/>
    </source>
</evidence>
<sequence length="79" mass="8086">MTRSSANWAVAAIAGLATYTDRTVEQVADVYETALTEAAHAGEGQARPAIGRAGGPTEWGVVSSLGATSPPERDGRRGS</sequence>
<dbReference type="Proteomes" id="UP000788262">
    <property type="component" value="Unassembled WGS sequence"/>
</dbReference>
<keyword evidence="3" id="KW-1185">Reference proteome</keyword>
<organism evidence="2 3">
    <name type="scientific">Streptomyces actuosus</name>
    <dbReference type="NCBI Taxonomy" id="1885"/>
    <lineage>
        <taxon>Bacteria</taxon>
        <taxon>Bacillati</taxon>
        <taxon>Actinomycetota</taxon>
        <taxon>Actinomycetes</taxon>
        <taxon>Kitasatosporales</taxon>
        <taxon>Streptomycetaceae</taxon>
        <taxon>Streptomyces</taxon>
    </lineage>
</organism>
<feature type="region of interest" description="Disordered" evidence="1">
    <location>
        <begin position="39"/>
        <end position="79"/>
    </location>
</feature>
<accession>A0ABS2VMD8</accession>
<comment type="caution">
    <text evidence="2">The sequence shown here is derived from an EMBL/GenBank/DDBJ whole genome shotgun (WGS) entry which is preliminary data.</text>
</comment>